<dbReference type="PANTHER" id="PTHR24291">
    <property type="entry name" value="CYTOCHROME P450 FAMILY 4"/>
    <property type="match status" value="1"/>
</dbReference>
<comment type="cofactor">
    <cofactor evidence="7">
        <name>heme</name>
        <dbReference type="ChEBI" id="CHEBI:30413"/>
    </cofactor>
</comment>
<dbReference type="PRINTS" id="PR00463">
    <property type="entry name" value="EP450I"/>
</dbReference>
<dbReference type="InterPro" id="IPR002401">
    <property type="entry name" value="Cyt_P450_E_grp-I"/>
</dbReference>
<evidence type="ECO:0000256" key="2">
    <source>
        <dbReference type="ARBA" id="ARBA00022617"/>
    </source>
</evidence>
<gene>
    <name evidence="8" type="ORF">AJ79_08983</name>
</gene>
<keyword evidence="5 7" id="KW-0408">Iron</keyword>
<organism evidence="8 9">
    <name type="scientific">Helicocarpus griseus UAMH5409</name>
    <dbReference type="NCBI Taxonomy" id="1447875"/>
    <lineage>
        <taxon>Eukaryota</taxon>
        <taxon>Fungi</taxon>
        <taxon>Dikarya</taxon>
        <taxon>Ascomycota</taxon>
        <taxon>Pezizomycotina</taxon>
        <taxon>Eurotiomycetes</taxon>
        <taxon>Eurotiomycetidae</taxon>
        <taxon>Onygenales</taxon>
        <taxon>Ajellomycetaceae</taxon>
        <taxon>Helicocarpus</taxon>
    </lineage>
</organism>
<keyword evidence="9" id="KW-1185">Reference proteome</keyword>
<dbReference type="GO" id="GO:0016705">
    <property type="term" value="F:oxidoreductase activity, acting on paired donors, with incorporation or reduction of molecular oxygen"/>
    <property type="evidence" value="ECO:0007669"/>
    <property type="project" value="InterPro"/>
</dbReference>
<proteinExistence type="inferred from homology"/>
<sequence length="308" mass="35660">MGYAYDGGYNSLQQFFNTFNTWRTTRIIDRYIANKLVRRYDELKNEDSYVVKKSKSIMDLVLRQKLDNPRVIAGDREFMEMAVSNVKSFLVAGHETTAYLGYAYMLLSKNPQALEKARQEHDQVFDPDLNRTVEILRANPGRLYDLHYTTGIIKEALRLFPAASSTRTCAKGYRFMYKGRDLQLTDQIVIICSLAMHYNPNLFPSPCEFQPERYTTQAVPKDAWRPFERGSRSCIGQNLAMMEMRMVLLLVLRSFDFEALGIKPHNNPIATYTNLDTIYGDLIYQRQALTARPIGGQSMKVKFAEREY</sequence>
<dbReference type="EMBL" id="PDNB01000232">
    <property type="protein sequence ID" value="PGG98102.1"/>
    <property type="molecule type" value="Genomic_DNA"/>
</dbReference>
<keyword evidence="3 7" id="KW-0479">Metal-binding</keyword>
<dbReference type="PRINTS" id="PR00385">
    <property type="entry name" value="P450"/>
</dbReference>
<accession>A0A2B7WNA1</accession>
<dbReference type="GO" id="GO:0005506">
    <property type="term" value="F:iron ion binding"/>
    <property type="evidence" value="ECO:0007669"/>
    <property type="project" value="InterPro"/>
</dbReference>
<comment type="caution">
    <text evidence="8">The sequence shown here is derived from an EMBL/GenBank/DDBJ whole genome shotgun (WGS) entry which is preliminary data.</text>
</comment>
<evidence type="ECO:0000313" key="8">
    <source>
        <dbReference type="EMBL" id="PGG98102.1"/>
    </source>
</evidence>
<evidence type="ECO:0000313" key="9">
    <source>
        <dbReference type="Proteomes" id="UP000223968"/>
    </source>
</evidence>
<dbReference type="AlphaFoldDB" id="A0A2B7WNA1"/>
<evidence type="ECO:0000256" key="3">
    <source>
        <dbReference type="ARBA" id="ARBA00022723"/>
    </source>
</evidence>
<dbReference type="GO" id="GO:0004497">
    <property type="term" value="F:monooxygenase activity"/>
    <property type="evidence" value="ECO:0007669"/>
    <property type="project" value="UniProtKB-KW"/>
</dbReference>
<keyword evidence="4" id="KW-0560">Oxidoreductase</keyword>
<evidence type="ECO:0000256" key="4">
    <source>
        <dbReference type="ARBA" id="ARBA00023002"/>
    </source>
</evidence>
<keyword evidence="2 7" id="KW-0349">Heme</keyword>
<feature type="binding site" description="axial binding residue" evidence="7">
    <location>
        <position position="234"/>
    </location>
    <ligand>
        <name>heme</name>
        <dbReference type="ChEBI" id="CHEBI:30413"/>
    </ligand>
    <ligandPart>
        <name>Fe</name>
        <dbReference type="ChEBI" id="CHEBI:18248"/>
    </ligandPart>
</feature>
<name>A0A2B7WNA1_9EURO</name>
<dbReference type="STRING" id="1447875.A0A2B7WNA1"/>
<protein>
    <recommendedName>
        <fullName evidence="10">Cytochrome P450 monooxygenase</fullName>
    </recommendedName>
</protein>
<evidence type="ECO:0008006" key="10">
    <source>
        <dbReference type="Google" id="ProtNLM"/>
    </source>
</evidence>
<dbReference type="SUPFAM" id="SSF48264">
    <property type="entry name" value="Cytochrome P450"/>
    <property type="match status" value="1"/>
</dbReference>
<dbReference type="InterPro" id="IPR036396">
    <property type="entry name" value="Cyt_P450_sf"/>
</dbReference>
<comment type="similarity">
    <text evidence="1">Belongs to the cytochrome P450 family.</text>
</comment>
<keyword evidence="6" id="KW-0503">Monooxygenase</keyword>
<evidence type="ECO:0000256" key="5">
    <source>
        <dbReference type="ARBA" id="ARBA00023004"/>
    </source>
</evidence>
<dbReference type="InterPro" id="IPR001128">
    <property type="entry name" value="Cyt_P450"/>
</dbReference>
<dbReference type="Gene3D" id="1.10.630.10">
    <property type="entry name" value="Cytochrome P450"/>
    <property type="match status" value="1"/>
</dbReference>
<dbReference type="OrthoDB" id="10029320at2759"/>
<dbReference type="GO" id="GO:0020037">
    <property type="term" value="F:heme binding"/>
    <property type="evidence" value="ECO:0007669"/>
    <property type="project" value="InterPro"/>
</dbReference>
<dbReference type="Pfam" id="PF00067">
    <property type="entry name" value="p450"/>
    <property type="match status" value="1"/>
</dbReference>
<dbReference type="Proteomes" id="UP000223968">
    <property type="component" value="Unassembled WGS sequence"/>
</dbReference>
<evidence type="ECO:0000256" key="1">
    <source>
        <dbReference type="ARBA" id="ARBA00010617"/>
    </source>
</evidence>
<dbReference type="PANTHER" id="PTHR24291:SF50">
    <property type="entry name" value="BIFUNCTIONAL ALBAFLAVENONE MONOOXYGENASE_TERPENE SYNTHASE"/>
    <property type="match status" value="1"/>
</dbReference>
<dbReference type="InterPro" id="IPR050196">
    <property type="entry name" value="Cytochrome_P450_Monoox"/>
</dbReference>
<evidence type="ECO:0000256" key="6">
    <source>
        <dbReference type="ARBA" id="ARBA00023033"/>
    </source>
</evidence>
<evidence type="ECO:0000256" key="7">
    <source>
        <dbReference type="PIRSR" id="PIRSR602401-1"/>
    </source>
</evidence>
<reference evidence="8 9" key="1">
    <citation type="submission" date="2017-10" db="EMBL/GenBank/DDBJ databases">
        <title>Comparative genomics in systemic dimorphic fungi from Ajellomycetaceae.</title>
        <authorList>
            <person name="Munoz J.F."/>
            <person name="Mcewen J.G."/>
            <person name="Clay O.K."/>
            <person name="Cuomo C.A."/>
        </authorList>
    </citation>
    <scope>NUCLEOTIDE SEQUENCE [LARGE SCALE GENOMIC DNA]</scope>
    <source>
        <strain evidence="8 9">UAMH5409</strain>
    </source>
</reference>